<protein>
    <submittedName>
        <fullName evidence="1">Uncharacterized protein</fullName>
    </submittedName>
</protein>
<dbReference type="EMBL" id="CM056741">
    <property type="protein sequence ID" value="KAJ8682184.1"/>
    <property type="molecule type" value="Genomic_DNA"/>
</dbReference>
<keyword evidence="2" id="KW-1185">Reference proteome</keyword>
<dbReference type="Proteomes" id="UP001239111">
    <property type="component" value="Chromosome 1"/>
</dbReference>
<evidence type="ECO:0000313" key="1">
    <source>
        <dbReference type="EMBL" id="KAJ8682184.1"/>
    </source>
</evidence>
<name>A0ACC2PFV1_9HYME</name>
<proteinExistence type="predicted"/>
<gene>
    <name evidence="1" type="ORF">QAD02_017976</name>
</gene>
<comment type="caution">
    <text evidence="1">The sequence shown here is derived from an EMBL/GenBank/DDBJ whole genome shotgun (WGS) entry which is preliminary data.</text>
</comment>
<sequence>MPCITCFTLLAGIFKGYIDVAVKQISTLAYAAAVKREYNILMQINLSNVAADVVVSYDKRSIKICDFGLAKDLKEDKFESIHAGPVVSTKVYSAPEVVTGQGPASKYSDMWSMGCTLIELFSGHLVWGVPARNESSDKFLKDIYQARKSPAGILVVPVWLRYTVSNAMAYKSSIRCTAEELLEEFE</sequence>
<accession>A0ACC2PFV1</accession>
<evidence type="ECO:0000313" key="2">
    <source>
        <dbReference type="Proteomes" id="UP001239111"/>
    </source>
</evidence>
<reference evidence="1" key="1">
    <citation type="submission" date="2023-04" db="EMBL/GenBank/DDBJ databases">
        <title>A chromosome-level genome assembly of the parasitoid wasp Eretmocerus hayati.</title>
        <authorList>
            <person name="Zhong Y."/>
            <person name="Liu S."/>
            <person name="Liu Y."/>
        </authorList>
    </citation>
    <scope>NUCLEOTIDE SEQUENCE</scope>
    <source>
        <strain evidence="1">ZJU_SS_LIU_2023</strain>
    </source>
</reference>
<organism evidence="1 2">
    <name type="scientific">Eretmocerus hayati</name>
    <dbReference type="NCBI Taxonomy" id="131215"/>
    <lineage>
        <taxon>Eukaryota</taxon>
        <taxon>Metazoa</taxon>
        <taxon>Ecdysozoa</taxon>
        <taxon>Arthropoda</taxon>
        <taxon>Hexapoda</taxon>
        <taxon>Insecta</taxon>
        <taxon>Pterygota</taxon>
        <taxon>Neoptera</taxon>
        <taxon>Endopterygota</taxon>
        <taxon>Hymenoptera</taxon>
        <taxon>Apocrita</taxon>
        <taxon>Proctotrupomorpha</taxon>
        <taxon>Chalcidoidea</taxon>
        <taxon>Aphelinidae</taxon>
        <taxon>Aphelininae</taxon>
        <taxon>Eretmocerus</taxon>
    </lineage>
</organism>